<feature type="compositionally biased region" description="Basic and acidic residues" evidence="2">
    <location>
        <begin position="485"/>
        <end position="497"/>
    </location>
</feature>
<accession>A0A8H3EUF8</accession>
<feature type="domain" description="Kri1-like C-terminal" evidence="3">
    <location>
        <begin position="543"/>
        <end position="633"/>
    </location>
</feature>
<gene>
    <name evidence="4" type="primary">KRI1</name>
    <name evidence="4" type="ORF">IMSHALPRED_007602</name>
</gene>
<feature type="compositionally biased region" description="Acidic residues" evidence="2">
    <location>
        <begin position="113"/>
        <end position="132"/>
    </location>
</feature>
<feature type="region of interest" description="Disordered" evidence="2">
    <location>
        <begin position="352"/>
        <end position="383"/>
    </location>
</feature>
<feature type="region of interest" description="Disordered" evidence="2">
    <location>
        <begin position="1"/>
        <end position="72"/>
    </location>
</feature>
<dbReference type="InterPro" id="IPR024626">
    <property type="entry name" value="Kri1-like_C"/>
</dbReference>
<dbReference type="InterPro" id="IPR018034">
    <property type="entry name" value="Kri1"/>
</dbReference>
<feature type="region of interest" description="Disordered" evidence="2">
    <location>
        <begin position="441"/>
        <end position="466"/>
    </location>
</feature>
<feature type="region of interest" description="Disordered" evidence="2">
    <location>
        <begin position="608"/>
        <end position="641"/>
    </location>
</feature>
<dbReference type="GO" id="GO:0005730">
    <property type="term" value="C:nucleolus"/>
    <property type="evidence" value="ECO:0007669"/>
    <property type="project" value="TreeGrafter"/>
</dbReference>
<evidence type="ECO:0000313" key="5">
    <source>
        <dbReference type="Proteomes" id="UP000664534"/>
    </source>
</evidence>
<name>A0A8H3EUF8_9LECA</name>
<feature type="region of interest" description="Disordered" evidence="2">
    <location>
        <begin position="655"/>
        <end position="685"/>
    </location>
</feature>
<dbReference type="AlphaFoldDB" id="A0A8H3EUF8"/>
<feature type="compositionally biased region" description="Polar residues" evidence="2">
    <location>
        <begin position="258"/>
        <end position="268"/>
    </location>
</feature>
<dbReference type="Proteomes" id="UP000664534">
    <property type="component" value="Unassembled WGS sequence"/>
</dbReference>
<dbReference type="GO" id="GO:0000447">
    <property type="term" value="P:endonucleolytic cleavage in ITS1 to separate SSU-rRNA from 5.8S rRNA and LSU-rRNA from tricistronic rRNA transcript (SSU-rRNA, 5.8S rRNA, LSU-rRNA)"/>
    <property type="evidence" value="ECO:0007669"/>
    <property type="project" value="TreeGrafter"/>
</dbReference>
<evidence type="ECO:0000256" key="2">
    <source>
        <dbReference type="SAM" id="MobiDB-lite"/>
    </source>
</evidence>
<feature type="compositionally biased region" description="Basic and acidic residues" evidence="2">
    <location>
        <begin position="529"/>
        <end position="540"/>
    </location>
</feature>
<dbReference type="PANTHER" id="PTHR14490:SF5">
    <property type="entry name" value="PROTEIN KRI1 HOMOLOG"/>
    <property type="match status" value="1"/>
</dbReference>
<proteinExistence type="inferred from homology"/>
<comment type="similarity">
    <text evidence="1">Belongs to the KRI1 family.</text>
</comment>
<dbReference type="OrthoDB" id="10252032at2759"/>
<keyword evidence="5" id="KW-1185">Reference proteome</keyword>
<dbReference type="GO" id="GO:0030686">
    <property type="term" value="C:90S preribosome"/>
    <property type="evidence" value="ECO:0007669"/>
    <property type="project" value="TreeGrafter"/>
</dbReference>
<feature type="compositionally biased region" description="Basic residues" evidence="2">
    <location>
        <begin position="614"/>
        <end position="628"/>
    </location>
</feature>
<evidence type="ECO:0000259" key="3">
    <source>
        <dbReference type="Pfam" id="PF12936"/>
    </source>
</evidence>
<dbReference type="Pfam" id="PF05178">
    <property type="entry name" value="Kri1"/>
    <property type="match status" value="1"/>
</dbReference>
<reference evidence="4" key="1">
    <citation type="submission" date="2021-03" db="EMBL/GenBank/DDBJ databases">
        <authorList>
            <person name="Tagirdzhanova G."/>
        </authorList>
    </citation>
    <scope>NUCLEOTIDE SEQUENCE</scope>
</reference>
<evidence type="ECO:0000256" key="1">
    <source>
        <dbReference type="ARBA" id="ARBA00007473"/>
    </source>
</evidence>
<feature type="compositionally biased region" description="Basic and acidic residues" evidence="2">
    <location>
        <begin position="441"/>
        <end position="458"/>
    </location>
</feature>
<protein>
    <submittedName>
        <fullName evidence="4">KRRI-Interacting protein 1</fullName>
    </submittedName>
</protein>
<sequence>MARIGSISGPKIFADMKRQDPEQVENQRLTKRLKTFLAGDNTSDEEEDSLHSTSRGVPVRYDESETGGHGFKINHEFARRFEHNKKREELHKLQEKYGNDISTGAGRRAITHEDDDDGTGSSTDSEEEDDEGILASEALDKQIQDTLEAIRRKDPRVYDDKATFFTDLDDEAQNSKDLKSNHEKPMYLSDYHRRNLLEGAASTEILKDRPMSYAQQQDDLKNVVVKEMHAAADGNIDSGDDKGSDDDSDDEFLIRKPSTPQDRSQTVRSKVKTPKVDLEAADKDPETFLSNFMSARAWVPAAGTTFQPFESDDEEEDRRVERFEEAYNLRFEDPRASNEKLLSHARDAAAKYSVRKESTNPRKKAREAEQIKKEAARQARDEEKARYRKLKVSDIEEKIRKIKDAAGLRGKSLREQDWSAFLDEGWDDERWDQEMRKRFDDDYYADHDSDGSNKVEGKSKRKIKKPKWEDDIDIDDLVPNFDAVKHEKPKYSLRDDDSTAGGAPIESNEGSDSESVVKPNSKPKFNKRRDRDEHNKETRLERRKIEQLVDASIKVDETLSNFSKKHAGHFRYRETSPIAYGLTPHDILMASDSQLNQYAGLKKMAAFRDSDKKRKDKKRFGKKARLRQWRKETFGNEQGSQKTLAELLAGQNLADHKPKLNGANGVDMKVGEKKTRSRKRKSSST</sequence>
<feature type="compositionally biased region" description="Basic residues" evidence="2">
    <location>
        <begin position="675"/>
        <end position="685"/>
    </location>
</feature>
<dbReference type="Pfam" id="PF12936">
    <property type="entry name" value="Kri1_C"/>
    <property type="match status" value="1"/>
</dbReference>
<dbReference type="EMBL" id="CAJPDT010000005">
    <property type="protein sequence ID" value="CAF9909096.1"/>
    <property type="molecule type" value="Genomic_DNA"/>
</dbReference>
<dbReference type="PANTHER" id="PTHR14490">
    <property type="entry name" value="ZINC FINGER, ZZ TYPE"/>
    <property type="match status" value="1"/>
</dbReference>
<feature type="compositionally biased region" description="Basic and acidic residues" evidence="2">
    <location>
        <begin position="89"/>
        <end position="98"/>
    </location>
</feature>
<evidence type="ECO:0000313" key="4">
    <source>
        <dbReference type="EMBL" id="CAF9909096.1"/>
    </source>
</evidence>
<comment type="caution">
    <text evidence="4">The sequence shown here is derived from an EMBL/GenBank/DDBJ whole genome shotgun (WGS) entry which is preliminary data.</text>
</comment>
<feature type="region of interest" description="Disordered" evidence="2">
    <location>
        <begin position="485"/>
        <end position="540"/>
    </location>
</feature>
<feature type="region of interest" description="Disordered" evidence="2">
    <location>
        <begin position="89"/>
        <end position="140"/>
    </location>
</feature>
<feature type="region of interest" description="Disordered" evidence="2">
    <location>
        <begin position="231"/>
        <end position="279"/>
    </location>
</feature>
<organism evidence="4 5">
    <name type="scientific">Imshaugia aleurites</name>
    <dbReference type="NCBI Taxonomy" id="172621"/>
    <lineage>
        <taxon>Eukaryota</taxon>
        <taxon>Fungi</taxon>
        <taxon>Dikarya</taxon>
        <taxon>Ascomycota</taxon>
        <taxon>Pezizomycotina</taxon>
        <taxon>Lecanoromycetes</taxon>
        <taxon>OSLEUM clade</taxon>
        <taxon>Lecanoromycetidae</taxon>
        <taxon>Lecanorales</taxon>
        <taxon>Lecanorineae</taxon>
        <taxon>Parmeliaceae</taxon>
        <taxon>Imshaugia</taxon>
    </lineage>
</organism>